<organism evidence="1 2">
    <name type="scientific">Hygrophoropsis aurantiaca</name>
    <dbReference type="NCBI Taxonomy" id="72124"/>
    <lineage>
        <taxon>Eukaryota</taxon>
        <taxon>Fungi</taxon>
        <taxon>Dikarya</taxon>
        <taxon>Basidiomycota</taxon>
        <taxon>Agaricomycotina</taxon>
        <taxon>Agaricomycetes</taxon>
        <taxon>Agaricomycetidae</taxon>
        <taxon>Boletales</taxon>
        <taxon>Coniophorineae</taxon>
        <taxon>Hygrophoropsidaceae</taxon>
        <taxon>Hygrophoropsis</taxon>
    </lineage>
</organism>
<name>A0ACB7ZWJ4_9AGAM</name>
<keyword evidence="2" id="KW-1185">Reference proteome</keyword>
<dbReference type="EMBL" id="MU268274">
    <property type="protein sequence ID" value="KAH7905092.1"/>
    <property type="molecule type" value="Genomic_DNA"/>
</dbReference>
<comment type="caution">
    <text evidence="1">The sequence shown here is derived from an EMBL/GenBank/DDBJ whole genome shotgun (WGS) entry which is preliminary data.</text>
</comment>
<protein>
    <submittedName>
        <fullName evidence="1">Uncharacterized protein</fullName>
    </submittedName>
</protein>
<dbReference type="Proteomes" id="UP000790377">
    <property type="component" value="Unassembled WGS sequence"/>
</dbReference>
<evidence type="ECO:0000313" key="2">
    <source>
        <dbReference type="Proteomes" id="UP000790377"/>
    </source>
</evidence>
<accession>A0ACB7ZWJ4</accession>
<sequence length="123" mass="13967">MERSFTIKLGGKEQKVTRRQLPLTPAYGFTDYRAQGQTISYSLIDIATPPSGGITPFNVYVALSRGHGRDNIRLLRDFDETLLTLHPSEYLRLEDVRLAQLDQDTEKWWAAAQESRNSNVVAL</sequence>
<evidence type="ECO:0000313" key="1">
    <source>
        <dbReference type="EMBL" id="KAH7905092.1"/>
    </source>
</evidence>
<gene>
    <name evidence="1" type="ORF">BJ138DRAFT_1165400</name>
</gene>
<reference evidence="1" key="1">
    <citation type="journal article" date="2021" name="New Phytol.">
        <title>Evolutionary innovations through gain and loss of genes in the ectomycorrhizal Boletales.</title>
        <authorList>
            <person name="Wu G."/>
            <person name="Miyauchi S."/>
            <person name="Morin E."/>
            <person name="Kuo A."/>
            <person name="Drula E."/>
            <person name="Varga T."/>
            <person name="Kohler A."/>
            <person name="Feng B."/>
            <person name="Cao Y."/>
            <person name="Lipzen A."/>
            <person name="Daum C."/>
            <person name="Hundley H."/>
            <person name="Pangilinan J."/>
            <person name="Johnson J."/>
            <person name="Barry K."/>
            <person name="LaButti K."/>
            <person name="Ng V."/>
            <person name="Ahrendt S."/>
            <person name="Min B."/>
            <person name="Choi I.G."/>
            <person name="Park H."/>
            <person name="Plett J.M."/>
            <person name="Magnuson J."/>
            <person name="Spatafora J.W."/>
            <person name="Nagy L.G."/>
            <person name="Henrissat B."/>
            <person name="Grigoriev I.V."/>
            <person name="Yang Z.L."/>
            <person name="Xu J."/>
            <person name="Martin F.M."/>
        </authorList>
    </citation>
    <scope>NUCLEOTIDE SEQUENCE</scope>
    <source>
        <strain evidence="1">ATCC 28755</strain>
    </source>
</reference>
<proteinExistence type="predicted"/>